<proteinExistence type="inferred from homology"/>
<dbReference type="PANTHER" id="PTHR48438">
    <property type="entry name" value="ALPHA-(1,3)-FUCOSYLTRANSFERASE C-RELATED"/>
    <property type="match status" value="1"/>
</dbReference>
<dbReference type="GO" id="GO:0032580">
    <property type="term" value="C:Golgi cisterna membrane"/>
    <property type="evidence" value="ECO:0007669"/>
    <property type="project" value="UniProtKB-SubCell"/>
</dbReference>
<evidence type="ECO:0000256" key="5">
    <source>
        <dbReference type="ARBA" id="ARBA00022679"/>
    </source>
</evidence>
<evidence type="ECO:0000256" key="10">
    <source>
        <dbReference type="ARBA" id="ARBA00023136"/>
    </source>
</evidence>
<keyword evidence="11" id="KW-0325">Glycoprotein</keyword>
<keyword evidence="6 12" id="KW-0812">Transmembrane</keyword>
<dbReference type="Gene3D" id="3.40.50.11660">
    <property type="entry name" value="Glycosyl transferase family 10, C-terminal domain"/>
    <property type="match status" value="1"/>
</dbReference>
<gene>
    <name evidence="15" type="ORF">EEDITHA_LOCUS3549</name>
</gene>
<dbReference type="PANTHER" id="PTHR48438:SF1">
    <property type="entry name" value="ALPHA-(1,3)-FUCOSYLTRANSFERASE C-RELATED"/>
    <property type="match status" value="1"/>
</dbReference>
<keyword evidence="9 12" id="KW-0333">Golgi apparatus</keyword>
<feature type="domain" description="Fucosyltransferase N-terminal" evidence="14">
    <location>
        <begin position="29"/>
        <end position="143"/>
    </location>
</feature>
<dbReference type="EMBL" id="CAKOGL010000006">
    <property type="protein sequence ID" value="CAH2087267.1"/>
    <property type="molecule type" value="Genomic_DNA"/>
</dbReference>
<sequence>MLPFTNTSRLNATLAAREKFEYLGTREIKYILQWTNKSLAPFNFMKEGNLAFVKNRCRFTNCYVTNDRKYLLNEFDFDAIAFNGRDMIKLGQSKMPQHRNPRQKYVFGAMESADNFPVCDERFDGFFNWTWTYKLDSDFRWGYITVYDLNGTVVGPAVDMKWEKEMRPISEDLKVKLSNKTKAAAWFVSHCSTKSRREDFVKEVQRELVPYNLTVDIYGRCGTLECKKSNKKLCFKLIENNYYFYFSLENSFAEDYVTEKLLNALENYAVPVVFGAANYSRFLPPGSYLDGRALGPKELARQMSEIIGNKTLYHDFFRWRNYYVYKETSSKEDICKLCEMLNDEEKMSQTSVWNDFRTWWNGARYKYNCKLSN</sequence>
<comment type="subcellular location">
    <subcellularLocation>
        <location evidence="1 12">Golgi apparatus</location>
        <location evidence="1 12">Golgi stack membrane</location>
        <topology evidence="1 12">Single-pass type II membrane protein</topology>
    </subcellularLocation>
</comment>
<keyword evidence="5 12" id="KW-0808">Transferase</keyword>
<dbReference type="InterPro" id="IPR031481">
    <property type="entry name" value="Glyco_tran_10_N"/>
</dbReference>
<dbReference type="Pfam" id="PF00852">
    <property type="entry name" value="Glyco_transf_10"/>
    <property type="match status" value="1"/>
</dbReference>
<evidence type="ECO:0000256" key="3">
    <source>
        <dbReference type="ARBA" id="ARBA00008919"/>
    </source>
</evidence>
<evidence type="ECO:0000256" key="11">
    <source>
        <dbReference type="ARBA" id="ARBA00023180"/>
    </source>
</evidence>
<evidence type="ECO:0000256" key="8">
    <source>
        <dbReference type="ARBA" id="ARBA00022989"/>
    </source>
</evidence>
<feature type="domain" description="Fucosyltransferase C-terminal" evidence="13">
    <location>
        <begin position="178"/>
        <end position="356"/>
    </location>
</feature>
<comment type="pathway">
    <text evidence="2">Protein modification; protein glycosylation.</text>
</comment>
<evidence type="ECO:0000256" key="2">
    <source>
        <dbReference type="ARBA" id="ARBA00004922"/>
    </source>
</evidence>
<evidence type="ECO:0000256" key="6">
    <source>
        <dbReference type="ARBA" id="ARBA00022692"/>
    </source>
</evidence>
<comment type="caution">
    <text evidence="15">The sequence shown here is derived from an EMBL/GenBank/DDBJ whole genome shotgun (WGS) entry which is preliminary data.</text>
</comment>
<dbReference type="InterPro" id="IPR038577">
    <property type="entry name" value="GT10-like_C_sf"/>
</dbReference>
<dbReference type="SUPFAM" id="SSF53756">
    <property type="entry name" value="UDP-Glycosyltransferase/glycogen phosphorylase"/>
    <property type="match status" value="1"/>
</dbReference>
<dbReference type="Pfam" id="PF17039">
    <property type="entry name" value="Glyco_tran_10_N"/>
    <property type="match status" value="1"/>
</dbReference>
<accession>A0AAU9TM33</accession>
<dbReference type="GO" id="GO:0008417">
    <property type="term" value="F:fucosyltransferase activity"/>
    <property type="evidence" value="ECO:0007669"/>
    <property type="project" value="InterPro"/>
</dbReference>
<evidence type="ECO:0000256" key="9">
    <source>
        <dbReference type="ARBA" id="ARBA00023034"/>
    </source>
</evidence>
<keyword evidence="4 12" id="KW-0328">Glycosyltransferase</keyword>
<dbReference type="AlphaFoldDB" id="A0AAU9TM33"/>
<dbReference type="EC" id="2.4.1.-" evidence="12"/>
<evidence type="ECO:0000313" key="16">
    <source>
        <dbReference type="Proteomes" id="UP001153954"/>
    </source>
</evidence>
<reference evidence="15" key="1">
    <citation type="submission" date="2022-03" db="EMBL/GenBank/DDBJ databases">
        <authorList>
            <person name="Tunstrom K."/>
        </authorList>
    </citation>
    <scope>NUCLEOTIDE SEQUENCE</scope>
</reference>
<dbReference type="Proteomes" id="UP001153954">
    <property type="component" value="Unassembled WGS sequence"/>
</dbReference>
<evidence type="ECO:0000259" key="13">
    <source>
        <dbReference type="Pfam" id="PF00852"/>
    </source>
</evidence>
<evidence type="ECO:0000256" key="7">
    <source>
        <dbReference type="ARBA" id="ARBA00022968"/>
    </source>
</evidence>
<evidence type="ECO:0000256" key="4">
    <source>
        <dbReference type="ARBA" id="ARBA00022676"/>
    </source>
</evidence>
<evidence type="ECO:0000256" key="1">
    <source>
        <dbReference type="ARBA" id="ARBA00004447"/>
    </source>
</evidence>
<organism evidence="15 16">
    <name type="scientific">Euphydryas editha</name>
    <name type="common">Edith's checkerspot</name>
    <dbReference type="NCBI Taxonomy" id="104508"/>
    <lineage>
        <taxon>Eukaryota</taxon>
        <taxon>Metazoa</taxon>
        <taxon>Ecdysozoa</taxon>
        <taxon>Arthropoda</taxon>
        <taxon>Hexapoda</taxon>
        <taxon>Insecta</taxon>
        <taxon>Pterygota</taxon>
        <taxon>Neoptera</taxon>
        <taxon>Endopterygota</taxon>
        <taxon>Lepidoptera</taxon>
        <taxon>Glossata</taxon>
        <taxon>Ditrysia</taxon>
        <taxon>Papilionoidea</taxon>
        <taxon>Nymphalidae</taxon>
        <taxon>Nymphalinae</taxon>
        <taxon>Euphydryas</taxon>
    </lineage>
</organism>
<evidence type="ECO:0000313" key="15">
    <source>
        <dbReference type="EMBL" id="CAH2087267.1"/>
    </source>
</evidence>
<keyword evidence="8" id="KW-1133">Transmembrane helix</keyword>
<comment type="similarity">
    <text evidence="3 12">Belongs to the glycosyltransferase 10 family.</text>
</comment>
<name>A0AAU9TM33_EUPED</name>
<dbReference type="InterPro" id="IPR055270">
    <property type="entry name" value="Glyco_tran_10_C"/>
</dbReference>
<evidence type="ECO:0000256" key="12">
    <source>
        <dbReference type="RuleBase" id="RU003832"/>
    </source>
</evidence>
<evidence type="ECO:0000259" key="14">
    <source>
        <dbReference type="Pfam" id="PF17039"/>
    </source>
</evidence>
<dbReference type="InterPro" id="IPR001503">
    <property type="entry name" value="Glyco_trans_10"/>
</dbReference>
<keyword evidence="10" id="KW-0472">Membrane</keyword>
<protein>
    <recommendedName>
        <fullName evidence="12">Fucosyltransferase</fullName>
        <ecNumber evidence="12">2.4.1.-</ecNumber>
    </recommendedName>
</protein>
<keyword evidence="16" id="KW-1185">Reference proteome</keyword>
<keyword evidence="7" id="KW-0735">Signal-anchor</keyword>